<organism evidence="1 2">
    <name type="scientific">Coffea canephora</name>
    <name type="common">Robusta coffee</name>
    <dbReference type="NCBI Taxonomy" id="49390"/>
    <lineage>
        <taxon>Eukaryota</taxon>
        <taxon>Viridiplantae</taxon>
        <taxon>Streptophyta</taxon>
        <taxon>Embryophyta</taxon>
        <taxon>Tracheophyta</taxon>
        <taxon>Spermatophyta</taxon>
        <taxon>Magnoliopsida</taxon>
        <taxon>eudicotyledons</taxon>
        <taxon>Gunneridae</taxon>
        <taxon>Pentapetalae</taxon>
        <taxon>asterids</taxon>
        <taxon>lamiids</taxon>
        <taxon>Gentianales</taxon>
        <taxon>Rubiaceae</taxon>
        <taxon>Ixoroideae</taxon>
        <taxon>Gardenieae complex</taxon>
        <taxon>Bertiereae - Coffeeae clade</taxon>
        <taxon>Coffeeae</taxon>
        <taxon>Coffea</taxon>
    </lineage>
</organism>
<proteinExistence type="predicted"/>
<accession>A0A068VA48</accession>
<dbReference type="EMBL" id="HG739243">
    <property type="protein sequence ID" value="CDP17414.1"/>
    <property type="molecule type" value="Genomic_DNA"/>
</dbReference>
<sequence>MLKVVKYKTLHLSERREFLPSAVNWYSLIPAPNRQSQSELSGSVSQSKQLDMREVVSPILCLSC</sequence>
<dbReference type="AlphaFoldDB" id="A0A068VA48"/>
<keyword evidence="2" id="KW-1185">Reference proteome</keyword>
<dbReference type="InParanoid" id="A0A068VA48"/>
<name>A0A068VA48_COFCA</name>
<protein>
    <submittedName>
        <fullName evidence="1">DH200=94 genomic scaffold, scaffold_159</fullName>
    </submittedName>
</protein>
<evidence type="ECO:0000313" key="1">
    <source>
        <dbReference type="EMBL" id="CDP17414.1"/>
    </source>
</evidence>
<reference evidence="2" key="1">
    <citation type="journal article" date="2014" name="Science">
        <title>The coffee genome provides insight into the convergent evolution of caffeine biosynthesis.</title>
        <authorList>
            <person name="Denoeud F."/>
            <person name="Carretero-Paulet L."/>
            <person name="Dereeper A."/>
            <person name="Droc G."/>
            <person name="Guyot R."/>
            <person name="Pietrella M."/>
            <person name="Zheng C."/>
            <person name="Alberti A."/>
            <person name="Anthony F."/>
            <person name="Aprea G."/>
            <person name="Aury J.M."/>
            <person name="Bento P."/>
            <person name="Bernard M."/>
            <person name="Bocs S."/>
            <person name="Campa C."/>
            <person name="Cenci A."/>
            <person name="Combes M.C."/>
            <person name="Crouzillat D."/>
            <person name="Da Silva C."/>
            <person name="Daddiego L."/>
            <person name="De Bellis F."/>
            <person name="Dussert S."/>
            <person name="Garsmeur O."/>
            <person name="Gayraud T."/>
            <person name="Guignon V."/>
            <person name="Jahn K."/>
            <person name="Jamilloux V."/>
            <person name="Joet T."/>
            <person name="Labadie K."/>
            <person name="Lan T."/>
            <person name="Leclercq J."/>
            <person name="Lepelley M."/>
            <person name="Leroy T."/>
            <person name="Li L.T."/>
            <person name="Librado P."/>
            <person name="Lopez L."/>
            <person name="Munoz A."/>
            <person name="Noel B."/>
            <person name="Pallavicini A."/>
            <person name="Perrotta G."/>
            <person name="Poncet V."/>
            <person name="Pot D."/>
            <person name="Priyono X."/>
            <person name="Rigoreau M."/>
            <person name="Rouard M."/>
            <person name="Rozas J."/>
            <person name="Tranchant-Dubreuil C."/>
            <person name="VanBuren R."/>
            <person name="Zhang Q."/>
            <person name="Andrade A.C."/>
            <person name="Argout X."/>
            <person name="Bertrand B."/>
            <person name="de Kochko A."/>
            <person name="Graziosi G."/>
            <person name="Henry R.J."/>
            <person name="Jayarama X."/>
            <person name="Ming R."/>
            <person name="Nagai C."/>
            <person name="Rounsley S."/>
            <person name="Sankoff D."/>
            <person name="Giuliano G."/>
            <person name="Albert V.A."/>
            <person name="Wincker P."/>
            <person name="Lashermes P."/>
        </authorList>
    </citation>
    <scope>NUCLEOTIDE SEQUENCE [LARGE SCALE GENOMIC DNA]</scope>
    <source>
        <strain evidence="2">cv. DH200-94</strain>
    </source>
</reference>
<dbReference type="Proteomes" id="UP000295252">
    <property type="component" value="Unassembled WGS sequence"/>
</dbReference>
<evidence type="ECO:0000313" key="2">
    <source>
        <dbReference type="Proteomes" id="UP000295252"/>
    </source>
</evidence>
<gene>
    <name evidence="1" type="ORF">GSCOC_T00002797001</name>
</gene>
<dbReference type="Gramene" id="CDP17414">
    <property type="protein sequence ID" value="CDP17414"/>
    <property type="gene ID" value="GSCOC_T00002797001"/>
</dbReference>